<feature type="domain" description="MOSC" evidence="1">
    <location>
        <begin position="26"/>
        <end position="183"/>
    </location>
</feature>
<sequence length="202" mass="22601">MPALLPTDHYARVTWLGFVKTQEDGIRSEPLTSVDVGWDGVPGEFHGGRTRPSCVRVKDQHEEGTEIANVRQFSVLSAEELADISKEVGLDEMNPEWMGASIVVEGIDDFTHIPPSSRLQSDEGTTLVIDMENRPCIWPGKELEKDHEGYGKLFKPAARHRRGVTAWVERPGPLSIGDTLRLHVPDQRPWMHHADCLTGKAY</sequence>
<dbReference type="Proteomes" id="UP001364156">
    <property type="component" value="Chromosome"/>
</dbReference>
<dbReference type="SUPFAM" id="SSF50800">
    <property type="entry name" value="PK beta-barrel domain-like"/>
    <property type="match status" value="1"/>
</dbReference>
<reference evidence="2 3" key="1">
    <citation type="submission" date="2023-10" db="EMBL/GenBank/DDBJ databases">
        <title>Roseovarius strain S88 nov., isolated from a marine algae.</title>
        <authorList>
            <person name="Lee M.W."/>
            <person name="Lee J.K."/>
            <person name="Kim J.M."/>
            <person name="Choi D.G."/>
            <person name="Baek J.H."/>
            <person name="Bayburt H."/>
            <person name="Jung J.J."/>
            <person name="Han D.M."/>
            <person name="Jeon C.O."/>
        </authorList>
    </citation>
    <scope>NUCLEOTIDE SEQUENCE [LARGE SCALE GENOMIC DNA]</scope>
    <source>
        <strain evidence="2 3">S88</strain>
    </source>
</reference>
<dbReference type="PANTHER" id="PTHR36930">
    <property type="entry name" value="METAL-SULFUR CLUSTER BIOSYNTHESIS PROTEINS YUAD-RELATED"/>
    <property type="match status" value="1"/>
</dbReference>
<protein>
    <submittedName>
        <fullName evidence="2">MOSC domain-containing protein</fullName>
    </submittedName>
</protein>
<dbReference type="InterPro" id="IPR005302">
    <property type="entry name" value="MoCF_Sase_C"/>
</dbReference>
<evidence type="ECO:0000259" key="1">
    <source>
        <dbReference type="PROSITE" id="PS51340"/>
    </source>
</evidence>
<evidence type="ECO:0000313" key="2">
    <source>
        <dbReference type="EMBL" id="WWR45997.1"/>
    </source>
</evidence>
<dbReference type="InterPro" id="IPR052716">
    <property type="entry name" value="MOSC_domain"/>
</dbReference>
<accession>A0ABZ2HFK3</accession>
<dbReference type="PANTHER" id="PTHR36930:SF1">
    <property type="entry name" value="MOSC DOMAIN-CONTAINING PROTEIN"/>
    <property type="match status" value="1"/>
</dbReference>
<gene>
    <name evidence="2" type="ORF">RZ517_14620</name>
</gene>
<dbReference type="RefSeq" id="WP_317057257.1">
    <property type="nucleotide sequence ID" value="NZ_CP146069.1"/>
</dbReference>
<name>A0ABZ2HFK3_9RHOB</name>
<evidence type="ECO:0000313" key="3">
    <source>
        <dbReference type="Proteomes" id="UP001364156"/>
    </source>
</evidence>
<dbReference type="PROSITE" id="PS51340">
    <property type="entry name" value="MOSC"/>
    <property type="match status" value="1"/>
</dbReference>
<dbReference type="Pfam" id="PF03473">
    <property type="entry name" value="MOSC"/>
    <property type="match status" value="1"/>
</dbReference>
<dbReference type="InterPro" id="IPR011037">
    <property type="entry name" value="Pyrv_Knase-like_insert_dom_sf"/>
</dbReference>
<proteinExistence type="predicted"/>
<dbReference type="EMBL" id="CP146069">
    <property type="protein sequence ID" value="WWR45997.1"/>
    <property type="molecule type" value="Genomic_DNA"/>
</dbReference>
<keyword evidence="3" id="KW-1185">Reference proteome</keyword>
<organism evidence="2 3">
    <name type="scientific">Roseovarius phycicola</name>
    <dbReference type="NCBI Taxonomy" id="3080976"/>
    <lineage>
        <taxon>Bacteria</taxon>
        <taxon>Pseudomonadati</taxon>
        <taxon>Pseudomonadota</taxon>
        <taxon>Alphaproteobacteria</taxon>
        <taxon>Rhodobacterales</taxon>
        <taxon>Roseobacteraceae</taxon>
        <taxon>Roseovarius</taxon>
    </lineage>
</organism>
<dbReference type="Gene3D" id="2.40.33.20">
    <property type="entry name" value="PK beta-barrel domain-like"/>
    <property type="match status" value="1"/>
</dbReference>